<evidence type="ECO:0000259" key="1">
    <source>
        <dbReference type="Pfam" id="PF13963"/>
    </source>
</evidence>
<comment type="caution">
    <text evidence="2">The sequence shown here is derived from an EMBL/GenBank/DDBJ whole genome shotgun (WGS) entry which is preliminary data.</text>
</comment>
<dbReference type="PANTHER" id="PTHR10775:SF173">
    <property type="match status" value="1"/>
</dbReference>
<dbReference type="AlphaFoldDB" id="A0A6A6MX96"/>
<dbReference type="PANTHER" id="PTHR10775">
    <property type="entry name" value="OS08G0208400 PROTEIN"/>
    <property type="match status" value="1"/>
</dbReference>
<feature type="domain" description="Transposase-associated" evidence="1">
    <location>
        <begin position="26"/>
        <end position="97"/>
    </location>
</feature>
<sequence length="229" mass="26663">MPNSPLVTDVENRPCNIAELLVKDGWILLGDRPNDIYLRGVEQFLDYAFKKTGKHGEIRCPCVKCCNMYSATREVVGTHLKVYGIIHNYTFRYHYGERIGEYESDLESVQLNEDEPSNEMNDMLRDLYPRFCDQDTSHMDINTFTHDIHEEEPNDEVDKFYRLVKDFEQSLYQGSKSSKLSCLVKLLHIKSLGRWSNESFTMLLQLLKDELLPEGSTLPDSYYDAKKVI</sequence>
<gene>
    <name evidence="2" type="ORF">GH714_006669</name>
</gene>
<name>A0A6A6MX96_HEVBR</name>
<dbReference type="Proteomes" id="UP000467840">
    <property type="component" value="Chromosome 10"/>
</dbReference>
<proteinExistence type="predicted"/>
<keyword evidence="3" id="KW-1185">Reference proteome</keyword>
<dbReference type="EMBL" id="JAAGAX010000003">
    <property type="protein sequence ID" value="KAF2318401.1"/>
    <property type="molecule type" value="Genomic_DNA"/>
</dbReference>
<organism evidence="2 3">
    <name type="scientific">Hevea brasiliensis</name>
    <name type="common">Para rubber tree</name>
    <name type="synonym">Siphonia brasiliensis</name>
    <dbReference type="NCBI Taxonomy" id="3981"/>
    <lineage>
        <taxon>Eukaryota</taxon>
        <taxon>Viridiplantae</taxon>
        <taxon>Streptophyta</taxon>
        <taxon>Embryophyta</taxon>
        <taxon>Tracheophyta</taxon>
        <taxon>Spermatophyta</taxon>
        <taxon>Magnoliopsida</taxon>
        <taxon>eudicotyledons</taxon>
        <taxon>Gunneridae</taxon>
        <taxon>Pentapetalae</taxon>
        <taxon>rosids</taxon>
        <taxon>fabids</taxon>
        <taxon>Malpighiales</taxon>
        <taxon>Euphorbiaceae</taxon>
        <taxon>Crotonoideae</taxon>
        <taxon>Micrandreae</taxon>
        <taxon>Hevea</taxon>
    </lineage>
</organism>
<evidence type="ECO:0000313" key="3">
    <source>
        <dbReference type="Proteomes" id="UP000467840"/>
    </source>
</evidence>
<reference evidence="2 3" key="1">
    <citation type="journal article" date="2020" name="Mol. Plant">
        <title>The Chromosome-Based Rubber Tree Genome Provides New Insights into Spurge Genome Evolution and Rubber Biosynthesis.</title>
        <authorList>
            <person name="Liu J."/>
            <person name="Shi C."/>
            <person name="Shi C.C."/>
            <person name="Li W."/>
            <person name="Zhang Q.J."/>
            <person name="Zhang Y."/>
            <person name="Li K."/>
            <person name="Lu H.F."/>
            <person name="Shi C."/>
            <person name="Zhu S.T."/>
            <person name="Xiao Z.Y."/>
            <person name="Nan H."/>
            <person name="Yue Y."/>
            <person name="Zhu X.G."/>
            <person name="Wu Y."/>
            <person name="Hong X.N."/>
            <person name="Fan G.Y."/>
            <person name="Tong Y."/>
            <person name="Zhang D."/>
            <person name="Mao C.L."/>
            <person name="Liu Y.L."/>
            <person name="Hao S.J."/>
            <person name="Liu W.Q."/>
            <person name="Lv M.Q."/>
            <person name="Zhang H.B."/>
            <person name="Liu Y."/>
            <person name="Hu-Tang G.R."/>
            <person name="Wang J.P."/>
            <person name="Wang J.H."/>
            <person name="Sun Y.H."/>
            <person name="Ni S.B."/>
            <person name="Chen W.B."/>
            <person name="Zhang X.C."/>
            <person name="Jiao Y.N."/>
            <person name="Eichler E.E."/>
            <person name="Li G.H."/>
            <person name="Liu X."/>
            <person name="Gao L.Z."/>
        </authorList>
    </citation>
    <scope>NUCLEOTIDE SEQUENCE [LARGE SCALE GENOMIC DNA]</scope>
    <source>
        <strain evidence="3">cv. GT1</strain>
        <tissue evidence="2">Leaf</tissue>
    </source>
</reference>
<evidence type="ECO:0000313" key="2">
    <source>
        <dbReference type="EMBL" id="KAF2318401.1"/>
    </source>
</evidence>
<accession>A0A6A6MX96</accession>
<dbReference type="Pfam" id="PF13963">
    <property type="entry name" value="Transpos_assoc"/>
    <property type="match status" value="1"/>
</dbReference>
<dbReference type="InterPro" id="IPR029480">
    <property type="entry name" value="Transpos_assoc"/>
</dbReference>
<protein>
    <recommendedName>
        <fullName evidence="1">Transposase-associated domain-containing protein</fullName>
    </recommendedName>
</protein>